<dbReference type="OrthoDB" id="4308266at2"/>
<dbReference type="Proteomes" id="UP000192726">
    <property type="component" value="Chromosome"/>
</dbReference>
<name>A0A1V0TLM0_9ACTN</name>
<proteinExistence type="predicted"/>
<organism evidence="1 2">
    <name type="scientific">Streptomyces gilvosporeus</name>
    <dbReference type="NCBI Taxonomy" id="553510"/>
    <lineage>
        <taxon>Bacteria</taxon>
        <taxon>Bacillati</taxon>
        <taxon>Actinomycetota</taxon>
        <taxon>Actinomycetes</taxon>
        <taxon>Kitasatosporales</taxon>
        <taxon>Streptomycetaceae</taxon>
        <taxon>Streptomyces</taxon>
    </lineage>
</organism>
<evidence type="ECO:0000313" key="2">
    <source>
        <dbReference type="Proteomes" id="UP000192726"/>
    </source>
</evidence>
<reference evidence="1 2" key="1">
    <citation type="submission" date="2017-04" db="EMBL/GenBank/DDBJ databases">
        <title>Complete Genome Sequence of Streptomyces gilvosporeus F607, a Capable Producer of Natamycin.</title>
        <authorList>
            <person name="Zong G."/>
            <person name="Zhong C."/>
            <person name="Fu J."/>
            <person name="Qin R."/>
            <person name="Cao G."/>
        </authorList>
    </citation>
    <scope>NUCLEOTIDE SEQUENCE [LARGE SCALE GENOMIC DNA]</scope>
    <source>
        <strain evidence="1 2">F607</strain>
    </source>
</reference>
<sequence>MSKRRVRFTSAPEAPAVPESVPRLGPVVCTVPIDGQEEVVDLSDLGIPRLARPMAVALLEIARPKGLLRDRAEFRRHLKFVRTFLAFTAAAMPEHGDELDLDDLEADLLDAFEDRQIEAYGEGSQAPHTMMLALTRMLRLVSKAHPDRFSLDFQSRIAYASGEKAPDKKPLDAYPVPVFDAFEAAALIEVGKIRDRLLEGERLALAGKDPDHHGWDRLENVLWWVWHNGPISPEHGRSRELARHGRMRAVNERLFLSVADLAPFQVLLGCQTGMEPEAVKDLRPGCLVNPARGFVSVNYLKRRAHNDPHKTLRVRDGGNLRSPGGLIRLLMRLTQHARELSGLDELWIISFRSNGALAGAFRERLAPDTAHRRRFMATHGIDVMKDRDGSPVKLDLRRLRKTYKSKQYLRAGGILPDFASGHTPQVAGSHYADIGAHEEIHDQAIEAGLSQALAVALPPPVVLNDDGERLDDGDAAIAPEAVHDALSGATDVWLSACQDFFASPFAVKKGAPCPVPPWVCLECPNAVFTTRHLPAVLSALGTIERQREEFSIAEWKARFGLAHERIVTGVLARFSTPQITTARAIAEADGARLALPTALLETI</sequence>
<dbReference type="RefSeq" id="WP_083103478.1">
    <property type="nucleotide sequence ID" value="NZ_CP020569.1"/>
</dbReference>
<dbReference type="EMBL" id="CP020569">
    <property type="protein sequence ID" value="ARF53688.1"/>
    <property type="molecule type" value="Genomic_DNA"/>
</dbReference>
<protein>
    <submittedName>
        <fullName evidence="1">Uncharacterized protein</fullName>
    </submittedName>
</protein>
<gene>
    <name evidence="1" type="ORF">B1H19_05375</name>
</gene>
<evidence type="ECO:0000313" key="1">
    <source>
        <dbReference type="EMBL" id="ARF53688.1"/>
    </source>
</evidence>
<dbReference type="KEGG" id="sgv:B1H19_05375"/>
<dbReference type="AlphaFoldDB" id="A0A1V0TLM0"/>
<keyword evidence="2" id="KW-1185">Reference proteome</keyword>
<dbReference type="STRING" id="553510.B1H19_05375"/>
<accession>A0A1V0TLM0</accession>